<evidence type="ECO:0000313" key="2">
    <source>
        <dbReference type="EMBL" id="ABB39993.1"/>
    </source>
</evidence>
<evidence type="ECO:0000256" key="1">
    <source>
        <dbReference type="SAM" id="MobiDB-lite"/>
    </source>
</evidence>
<proteinExistence type="predicted"/>
<organism evidence="2 3">
    <name type="scientific">Oleidesulfovibrio alaskensis (strain ATCC BAA-1058 / DSM 17464 / G20)</name>
    <name type="common">Desulfovibrio alaskensis</name>
    <dbReference type="NCBI Taxonomy" id="207559"/>
    <lineage>
        <taxon>Bacteria</taxon>
        <taxon>Pseudomonadati</taxon>
        <taxon>Thermodesulfobacteriota</taxon>
        <taxon>Desulfovibrionia</taxon>
        <taxon>Desulfovibrionales</taxon>
        <taxon>Desulfovibrionaceae</taxon>
        <taxon>Oleidesulfovibrio</taxon>
    </lineage>
</organism>
<dbReference type="KEGG" id="dde:Dde_3199"/>
<dbReference type="AlphaFoldDB" id="Q30WF3"/>
<dbReference type="EMBL" id="CP000112">
    <property type="protein sequence ID" value="ABB39993.1"/>
    <property type="molecule type" value="Genomic_DNA"/>
</dbReference>
<keyword evidence="3" id="KW-1185">Reference proteome</keyword>
<feature type="compositionally biased region" description="Polar residues" evidence="1">
    <location>
        <begin position="68"/>
        <end position="80"/>
    </location>
</feature>
<evidence type="ECO:0000313" key="3">
    <source>
        <dbReference type="Proteomes" id="UP000002710"/>
    </source>
</evidence>
<name>Q30WF3_OLEA2</name>
<dbReference type="RefSeq" id="WP_011368946.1">
    <property type="nucleotide sequence ID" value="NC_007519.1"/>
</dbReference>
<dbReference type="STRING" id="207559.Dde_3199"/>
<sequence length="89" mass="9317">MTTIIDARGMGRGMGRRGLYAQDGMQQETAAPLQPGCRGAGGTGCGMGYGRGRFAGNGRGGMCRNGYGRQNRSAQGSMQRRQPPFDDAG</sequence>
<feature type="region of interest" description="Disordered" evidence="1">
    <location>
        <begin position="63"/>
        <end position="89"/>
    </location>
</feature>
<gene>
    <name evidence="2" type="ordered locus">Dde_3199</name>
</gene>
<protein>
    <submittedName>
        <fullName evidence="2">Uncharacterized protein</fullName>
    </submittedName>
</protein>
<dbReference type="Proteomes" id="UP000002710">
    <property type="component" value="Chromosome"/>
</dbReference>
<dbReference type="HOGENOM" id="CLU_2449744_0_0_7"/>
<accession>Q30WF3</accession>
<reference evidence="2 3" key="1">
    <citation type="journal article" date="2011" name="J. Bacteriol.">
        <title>Complete genome sequence and updated annotation of Desulfovibrio alaskensis G20.</title>
        <authorList>
            <person name="Hauser L.J."/>
            <person name="Land M.L."/>
            <person name="Brown S.D."/>
            <person name="Larimer F."/>
            <person name="Keller K.L."/>
            <person name="Rapp-Giles B.J."/>
            <person name="Price M.N."/>
            <person name="Lin M."/>
            <person name="Bruce D.C."/>
            <person name="Detter J.C."/>
            <person name="Tapia R."/>
            <person name="Han C.S."/>
            <person name="Goodwin L.A."/>
            <person name="Cheng J.F."/>
            <person name="Pitluck S."/>
            <person name="Copeland A."/>
            <person name="Lucas S."/>
            <person name="Nolan M."/>
            <person name="Lapidus A.L."/>
            <person name="Palumbo A.V."/>
            <person name="Wall J.D."/>
        </authorList>
    </citation>
    <scope>NUCLEOTIDE SEQUENCE [LARGE SCALE GENOMIC DNA]</scope>
    <source>
        <strain evidence="3">ATCC BAA 1058 / DSM 17464 / G20</strain>
    </source>
</reference>